<gene>
    <name evidence="3" type="ORF">H8730_08760</name>
</gene>
<accession>A0A926I1N8</accession>
<dbReference type="RefSeq" id="WP_249289726.1">
    <property type="nucleotide sequence ID" value="NZ_JACRSQ010000011.1"/>
</dbReference>
<sequence length="599" mass="66812">MKNSSKRLLVAFLAICMVGSAFTGCKKDDNSSSEADSSNVSSQPADNSTDSSSAGSDESQDFYDQPSYSGDTVKLQFYIDNQNPFGDWRKEFIKDKTGVELEIVVADSEKTNAMLSAGNLPDIGNYAVSGDLSQAIKAGYLVDMSDKLDKLPNVVKNAPNAIQYAMDEKSDGTGKLYGIPRSVGLADIYAVDTTTYAMNIRWDIYREAGFPEVTSFDTMLDALKKMQDVHPTAEDGTKMYAFELSPESDKATNSNPWSAAFRLYGMSGFQDVRGFLVYDIQNDELKPILDEDSQFMNAVRWFWKANQLGLISPESKTQKNGDVSSKLLAGYTLTATPGSYYRGYNTDERINAEEPIGIYPISFEGMCPTVPGESLTGDQSWMYSISEATKDVDACLRVIDLFYNEDACLTLYNSPKGELWDIVDGEVVATDDYTDFYNNSTYTLKNGEVLETGKFFFAFGLHTDWEHTVYGKTMRQSEWPEATELMTAKNGLIDLWAEHNPGYSVPSERYRAENTLVFRPAALSFTRNYDDDIAITAAAVGEQIITYAWNMIYASTEEELNSLYNELVDKCNQLGIEECVKWGQEMWADAEALAEKYSQ</sequence>
<dbReference type="PANTHER" id="PTHR43649">
    <property type="entry name" value="ARABINOSE-BINDING PROTEIN-RELATED"/>
    <property type="match status" value="1"/>
</dbReference>
<reference evidence="3" key="1">
    <citation type="submission" date="2020-08" db="EMBL/GenBank/DDBJ databases">
        <title>Genome public.</title>
        <authorList>
            <person name="Liu C."/>
            <person name="Sun Q."/>
        </authorList>
    </citation>
    <scope>NUCLEOTIDE SEQUENCE</scope>
    <source>
        <strain evidence="3">NSJ-32</strain>
    </source>
</reference>
<feature type="compositionally biased region" description="Low complexity" evidence="1">
    <location>
        <begin position="32"/>
        <end position="57"/>
    </location>
</feature>
<dbReference type="Proteomes" id="UP000657006">
    <property type="component" value="Unassembled WGS sequence"/>
</dbReference>
<organism evidence="3 4">
    <name type="scientific">Bianquea renquensis</name>
    <dbReference type="NCBI Taxonomy" id="2763661"/>
    <lineage>
        <taxon>Bacteria</taxon>
        <taxon>Bacillati</taxon>
        <taxon>Bacillota</taxon>
        <taxon>Clostridia</taxon>
        <taxon>Eubacteriales</taxon>
        <taxon>Bianqueaceae</taxon>
        <taxon>Bianquea</taxon>
    </lineage>
</organism>
<feature type="chain" id="PRO_5037795463" description="Extracellular solute-binding protein" evidence="2">
    <location>
        <begin position="24"/>
        <end position="599"/>
    </location>
</feature>
<dbReference type="PANTHER" id="PTHR43649:SF12">
    <property type="entry name" value="DIACETYLCHITOBIOSE BINDING PROTEIN DASA"/>
    <property type="match status" value="1"/>
</dbReference>
<keyword evidence="4" id="KW-1185">Reference proteome</keyword>
<proteinExistence type="predicted"/>
<feature type="region of interest" description="Disordered" evidence="1">
    <location>
        <begin position="26"/>
        <end position="68"/>
    </location>
</feature>
<evidence type="ECO:0000256" key="1">
    <source>
        <dbReference type="SAM" id="MobiDB-lite"/>
    </source>
</evidence>
<evidence type="ECO:0000313" key="4">
    <source>
        <dbReference type="Proteomes" id="UP000657006"/>
    </source>
</evidence>
<feature type="signal peptide" evidence="2">
    <location>
        <begin position="1"/>
        <end position="23"/>
    </location>
</feature>
<dbReference type="InterPro" id="IPR050490">
    <property type="entry name" value="Bact_solute-bd_prot1"/>
</dbReference>
<dbReference type="PROSITE" id="PS51257">
    <property type="entry name" value="PROKAR_LIPOPROTEIN"/>
    <property type="match status" value="1"/>
</dbReference>
<dbReference type="AlphaFoldDB" id="A0A926I1N8"/>
<evidence type="ECO:0000313" key="3">
    <source>
        <dbReference type="EMBL" id="MBC8543633.1"/>
    </source>
</evidence>
<dbReference type="EMBL" id="JACRSQ010000011">
    <property type="protein sequence ID" value="MBC8543633.1"/>
    <property type="molecule type" value="Genomic_DNA"/>
</dbReference>
<protein>
    <recommendedName>
        <fullName evidence="5">Extracellular solute-binding protein</fullName>
    </recommendedName>
</protein>
<keyword evidence="2" id="KW-0732">Signal</keyword>
<dbReference type="SUPFAM" id="SSF53850">
    <property type="entry name" value="Periplasmic binding protein-like II"/>
    <property type="match status" value="1"/>
</dbReference>
<comment type="caution">
    <text evidence="3">The sequence shown here is derived from an EMBL/GenBank/DDBJ whole genome shotgun (WGS) entry which is preliminary data.</text>
</comment>
<evidence type="ECO:0008006" key="5">
    <source>
        <dbReference type="Google" id="ProtNLM"/>
    </source>
</evidence>
<dbReference type="Gene3D" id="3.40.190.10">
    <property type="entry name" value="Periplasmic binding protein-like II"/>
    <property type="match status" value="1"/>
</dbReference>
<evidence type="ECO:0000256" key="2">
    <source>
        <dbReference type="SAM" id="SignalP"/>
    </source>
</evidence>
<name>A0A926I1N8_9FIRM</name>